<dbReference type="InterPro" id="IPR004408">
    <property type="entry name" value="Biotin_CoA_COase_ligase"/>
</dbReference>
<proteinExistence type="predicted"/>
<dbReference type="RefSeq" id="WP_241434820.1">
    <property type="nucleotide sequence ID" value="NZ_CP138967.1"/>
</dbReference>
<dbReference type="InterPro" id="IPR045864">
    <property type="entry name" value="aa-tRNA-synth_II/BPL/LPL"/>
</dbReference>
<dbReference type="Proteomes" id="UP000030392">
    <property type="component" value="Unassembled WGS sequence"/>
</dbReference>
<comment type="caution">
    <text evidence="3">The sequence shown here is derived from an EMBL/GenBank/DDBJ whole genome shotgun (WGS) entry which is preliminary data.</text>
</comment>
<evidence type="ECO:0000256" key="1">
    <source>
        <dbReference type="ARBA" id="ARBA00022598"/>
    </source>
</evidence>
<dbReference type="NCBIfam" id="TIGR00121">
    <property type="entry name" value="birA_ligase"/>
    <property type="match status" value="1"/>
</dbReference>
<evidence type="ECO:0000313" key="4">
    <source>
        <dbReference type="Proteomes" id="UP000030392"/>
    </source>
</evidence>
<dbReference type="Gene3D" id="3.30.930.10">
    <property type="entry name" value="Bira Bifunctional Protein, Domain 2"/>
    <property type="match status" value="1"/>
</dbReference>
<dbReference type="AlphaFoldDB" id="A0A0A2BYT3"/>
<reference evidence="4" key="1">
    <citation type="journal article" date="2014" name="Sci. Data">
        <title>Genomes of diverse isolates of the marine cyanobacterium Prochlorococcus.</title>
        <authorList>
            <person name="Biller S."/>
            <person name="Berube P."/>
            <person name="Thompson J."/>
            <person name="Kelly L."/>
            <person name="Roggensack S."/>
            <person name="Awad L."/>
            <person name="Roache-Johnson K."/>
            <person name="Ding H."/>
            <person name="Giovannoni S.J."/>
            <person name="Moore L.R."/>
            <person name="Chisholm S.W."/>
        </authorList>
    </citation>
    <scope>NUCLEOTIDE SEQUENCE [LARGE SCALE GENOMIC DNA]</scope>
    <source>
        <strain evidence="4">PAC1</strain>
    </source>
</reference>
<organism evidence="3 4">
    <name type="scientific">Prochlorococcus marinus str. PAC1</name>
    <dbReference type="NCBI Taxonomy" id="59924"/>
    <lineage>
        <taxon>Bacteria</taxon>
        <taxon>Bacillati</taxon>
        <taxon>Cyanobacteriota</taxon>
        <taxon>Cyanophyceae</taxon>
        <taxon>Synechococcales</taxon>
        <taxon>Prochlorococcaceae</taxon>
        <taxon>Prochlorococcus</taxon>
    </lineage>
</organism>
<dbReference type="InterPro" id="IPR004143">
    <property type="entry name" value="BPL_LPL_catalytic"/>
</dbReference>
<dbReference type="GO" id="GO:0004077">
    <property type="term" value="F:biotin--[biotin carboxyl-carrier protein] ligase activity"/>
    <property type="evidence" value="ECO:0007669"/>
    <property type="project" value="UniProtKB-EC"/>
</dbReference>
<dbReference type="PROSITE" id="PS51733">
    <property type="entry name" value="BPL_LPL_CATALYTIC"/>
    <property type="match status" value="1"/>
</dbReference>
<feature type="domain" description="BPL/LPL catalytic" evidence="2">
    <location>
        <begin position="18"/>
        <end position="205"/>
    </location>
</feature>
<dbReference type="EC" id="6.3.4.15" evidence="3"/>
<dbReference type="EMBL" id="JNAX01000015">
    <property type="protein sequence ID" value="KGG19251.1"/>
    <property type="molecule type" value="Genomic_DNA"/>
</dbReference>
<protein>
    <submittedName>
        <fullName evidence="3">Biotin-protein ligase</fullName>
        <ecNumber evidence="3">6.3.4.15</ecNumber>
    </submittedName>
</protein>
<dbReference type="SUPFAM" id="SSF55681">
    <property type="entry name" value="Class II aaRS and biotin synthetases"/>
    <property type="match status" value="1"/>
</dbReference>
<dbReference type="Pfam" id="PF03099">
    <property type="entry name" value="BPL_LplA_LipB"/>
    <property type="match status" value="1"/>
</dbReference>
<name>A0A0A2BYT3_PROMR</name>
<sequence>MNNQKFDRGVGLIYRYHKLNHSSPKSWRLMLKTICASTEIELSKWIAEKPVRKNQPIAIFSSCQRFGQGQAGRIWHAPKGGVWVSAAINREDSCENNSQLYGLAVALALVERIERIGVNVNIKWPNDLLVDGQKLAGILPRLFFRGGKLRLLRVGVGLNIFNNVPKEGISLKQIIGDKTMNINFWSSEVLLAIERSLDLLDNKNFLCSQVEQRLWSRKYIDKETGLKWDIKGIDSSGRLNLSKEDKVKVLSDYA</sequence>
<evidence type="ECO:0000259" key="2">
    <source>
        <dbReference type="PROSITE" id="PS51733"/>
    </source>
</evidence>
<dbReference type="GO" id="GO:0005737">
    <property type="term" value="C:cytoplasm"/>
    <property type="evidence" value="ECO:0007669"/>
    <property type="project" value="TreeGrafter"/>
</dbReference>
<evidence type="ECO:0000313" key="3">
    <source>
        <dbReference type="EMBL" id="KGG19251.1"/>
    </source>
</evidence>
<dbReference type="PANTHER" id="PTHR12835:SF5">
    <property type="entry name" value="BIOTIN--PROTEIN LIGASE"/>
    <property type="match status" value="1"/>
</dbReference>
<gene>
    <name evidence="3" type="ORF">EV03_1631</name>
</gene>
<accession>A0A0A2BYT3</accession>
<dbReference type="PANTHER" id="PTHR12835">
    <property type="entry name" value="BIOTIN PROTEIN LIGASE"/>
    <property type="match status" value="1"/>
</dbReference>
<keyword evidence="1 3" id="KW-0436">Ligase</keyword>